<evidence type="ECO:0000256" key="3">
    <source>
        <dbReference type="ARBA" id="ARBA00022723"/>
    </source>
</evidence>
<dbReference type="Pfam" id="PF22123">
    <property type="entry name" value="Exu_RNase_H_like"/>
    <property type="match status" value="1"/>
</dbReference>
<dbReference type="Proteomes" id="UP001163046">
    <property type="component" value="Unassembled WGS sequence"/>
</dbReference>
<organism evidence="9 10">
    <name type="scientific">Desmophyllum pertusum</name>
    <dbReference type="NCBI Taxonomy" id="174260"/>
    <lineage>
        <taxon>Eukaryota</taxon>
        <taxon>Metazoa</taxon>
        <taxon>Cnidaria</taxon>
        <taxon>Anthozoa</taxon>
        <taxon>Hexacorallia</taxon>
        <taxon>Scleractinia</taxon>
        <taxon>Caryophylliina</taxon>
        <taxon>Caryophylliidae</taxon>
        <taxon>Desmophyllum</taxon>
    </lineage>
</organism>
<keyword evidence="3" id="KW-0479">Metal-binding</keyword>
<evidence type="ECO:0000256" key="7">
    <source>
        <dbReference type="SAM" id="MobiDB-lite"/>
    </source>
</evidence>
<dbReference type="PANTHER" id="PTHR13058">
    <property type="entry name" value="THREE PRIME REPAIR EXONUCLEASE 1, 2"/>
    <property type="match status" value="1"/>
</dbReference>
<evidence type="ECO:0000259" key="8">
    <source>
        <dbReference type="Pfam" id="PF22123"/>
    </source>
</evidence>
<dbReference type="GO" id="GO:0005737">
    <property type="term" value="C:cytoplasm"/>
    <property type="evidence" value="ECO:0007669"/>
    <property type="project" value="TreeGrafter"/>
</dbReference>
<dbReference type="GO" id="GO:0046872">
    <property type="term" value="F:metal ion binding"/>
    <property type="evidence" value="ECO:0007669"/>
    <property type="project" value="UniProtKB-KW"/>
</dbReference>
<comment type="caution">
    <text evidence="9">The sequence shown here is derived from an EMBL/GenBank/DDBJ whole genome shotgun (WGS) entry which is preliminary data.</text>
</comment>
<evidence type="ECO:0000313" key="10">
    <source>
        <dbReference type="Proteomes" id="UP001163046"/>
    </source>
</evidence>
<dbReference type="PANTHER" id="PTHR13058:SF22">
    <property type="entry name" value="EXODEOXYRIBONUCLEASE III"/>
    <property type="match status" value="1"/>
</dbReference>
<feature type="compositionally biased region" description="Basic residues" evidence="7">
    <location>
        <begin position="12"/>
        <end position="31"/>
    </location>
</feature>
<accession>A0A9W9ZK64</accession>
<dbReference type="AlphaFoldDB" id="A0A9W9ZK64"/>
<dbReference type="OrthoDB" id="5949846at2759"/>
<protein>
    <recommendedName>
        <fullName evidence="8">Exuperantia RNAse H-like domain-containing protein</fullName>
    </recommendedName>
</protein>
<dbReference type="InterPro" id="IPR036397">
    <property type="entry name" value="RNaseH_sf"/>
</dbReference>
<comment type="cofactor">
    <cofactor evidence="1">
        <name>Mg(2+)</name>
        <dbReference type="ChEBI" id="CHEBI:18420"/>
    </cofactor>
</comment>
<feature type="compositionally biased region" description="Basic and acidic residues" evidence="7">
    <location>
        <begin position="1"/>
        <end position="11"/>
    </location>
</feature>
<keyword evidence="2" id="KW-0540">Nuclease</keyword>
<dbReference type="InterPro" id="IPR012337">
    <property type="entry name" value="RNaseH-like_sf"/>
</dbReference>
<evidence type="ECO:0000313" key="9">
    <source>
        <dbReference type="EMBL" id="KAJ7383236.1"/>
    </source>
</evidence>
<evidence type="ECO:0000256" key="6">
    <source>
        <dbReference type="ARBA" id="ARBA00022842"/>
    </source>
</evidence>
<evidence type="ECO:0000256" key="4">
    <source>
        <dbReference type="ARBA" id="ARBA00022801"/>
    </source>
</evidence>
<gene>
    <name evidence="9" type="ORF">OS493_030040</name>
</gene>
<name>A0A9W9ZK64_9CNID</name>
<proteinExistence type="predicted"/>
<keyword evidence="10" id="KW-1185">Reference proteome</keyword>
<dbReference type="GO" id="GO:0008296">
    <property type="term" value="F:3'-5'-DNA exonuclease activity"/>
    <property type="evidence" value="ECO:0007669"/>
    <property type="project" value="TreeGrafter"/>
</dbReference>
<evidence type="ECO:0000256" key="5">
    <source>
        <dbReference type="ARBA" id="ARBA00022839"/>
    </source>
</evidence>
<dbReference type="EMBL" id="MU825904">
    <property type="protein sequence ID" value="KAJ7383236.1"/>
    <property type="molecule type" value="Genomic_DNA"/>
</dbReference>
<evidence type="ECO:0000256" key="2">
    <source>
        <dbReference type="ARBA" id="ARBA00022722"/>
    </source>
</evidence>
<sequence>MDKEREAEKKQKSSVKFKKEHRQNSIKKKARNKSDVNKEGVTYQSSVALTLDPQLLERAIVTKEKLKDFEKEVPIFTNRPQKKFIACHADDLSRKMFVIISFDTETSCGGKEAEIIQLAAQTELGLAFSRFVLPKKDISFHASRVNKFQTSIGGKKILHRGRKYLETVSQARCLESFVNFIAASKIQNNDAKVILIGHNSSSFDTPVFLRTLLNYSPQLIAKMKELNIHFADSLAFIRKLIQEKCEALKTEEGSFVKTNQAAVYRILFKKNFAGHDTLEDVKALNQILFDSPLGATVCEIVNKSRTTTIESAVKQMNYLDHSFALQQSFQGTLCNSSNTGVIKKGLAKKLADSGLGYQHLQQLFVKHGEHGLLAILANPATSPGGSPVRRCVRGTVDPVVLHQILNHFKGRLQ</sequence>
<keyword evidence="4" id="KW-0378">Hydrolase</keyword>
<evidence type="ECO:0000256" key="1">
    <source>
        <dbReference type="ARBA" id="ARBA00001946"/>
    </source>
</evidence>
<dbReference type="GO" id="GO:0006308">
    <property type="term" value="P:DNA catabolic process"/>
    <property type="evidence" value="ECO:0007669"/>
    <property type="project" value="TreeGrafter"/>
</dbReference>
<reference evidence="9" key="1">
    <citation type="submission" date="2023-01" db="EMBL/GenBank/DDBJ databases">
        <title>Genome assembly of the deep-sea coral Lophelia pertusa.</title>
        <authorList>
            <person name="Herrera S."/>
            <person name="Cordes E."/>
        </authorList>
    </citation>
    <scope>NUCLEOTIDE SEQUENCE</scope>
    <source>
        <strain evidence="9">USNM1676648</strain>
        <tissue evidence="9">Polyp</tissue>
    </source>
</reference>
<dbReference type="InterPro" id="IPR054362">
    <property type="entry name" value="Exu_RNase_H-like"/>
</dbReference>
<dbReference type="GO" id="GO:0003676">
    <property type="term" value="F:nucleic acid binding"/>
    <property type="evidence" value="ECO:0007669"/>
    <property type="project" value="InterPro"/>
</dbReference>
<dbReference type="Gene3D" id="3.30.420.10">
    <property type="entry name" value="Ribonuclease H-like superfamily/Ribonuclease H"/>
    <property type="match status" value="1"/>
</dbReference>
<dbReference type="InterPro" id="IPR040393">
    <property type="entry name" value="TREX1/2"/>
</dbReference>
<feature type="region of interest" description="Disordered" evidence="7">
    <location>
        <begin position="1"/>
        <end position="38"/>
    </location>
</feature>
<keyword evidence="5" id="KW-0269">Exonuclease</keyword>
<dbReference type="SUPFAM" id="SSF53098">
    <property type="entry name" value="Ribonuclease H-like"/>
    <property type="match status" value="1"/>
</dbReference>
<feature type="domain" description="Exuperantia RNAse H-like" evidence="8">
    <location>
        <begin position="99"/>
        <end position="240"/>
    </location>
</feature>
<keyword evidence="6" id="KW-0460">Magnesium</keyword>